<accession>A0A9W7LYZ0</accession>
<dbReference type="InterPro" id="IPR016972">
    <property type="entry name" value="UCP031279"/>
</dbReference>
<protein>
    <submittedName>
        <fullName evidence="1">Uncharacterized protein</fullName>
    </submittedName>
</protein>
<evidence type="ECO:0000313" key="2">
    <source>
        <dbReference type="Proteomes" id="UP001165190"/>
    </source>
</evidence>
<gene>
    <name evidence="1" type="ORF">HRI_001984000</name>
</gene>
<dbReference type="AlphaFoldDB" id="A0A9W7LYZ0"/>
<dbReference type="PANTHER" id="PTHR33526:SF13">
    <property type="entry name" value="TYROSINE-PROTEIN PHOSPHATASE 3-LIKE"/>
    <property type="match status" value="1"/>
</dbReference>
<keyword evidence="2" id="KW-1185">Reference proteome</keyword>
<organism evidence="1 2">
    <name type="scientific">Hibiscus trionum</name>
    <name type="common">Flower of an hour</name>
    <dbReference type="NCBI Taxonomy" id="183268"/>
    <lineage>
        <taxon>Eukaryota</taxon>
        <taxon>Viridiplantae</taxon>
        <taxon>Streptophyta</taxon>
        <taxon>Embryophyta</taxon>
        <taxon>Tracheophyta</taxon>
        <taxon>Spermatophyta</taxon>
        <taxon>Magnoliopsida</taxon>
        <taxon>eudicotyledons</taxon>
        <taxon>Gunneridae</taxon>
        <taxon>Pentapetalae</taxon>
        <taxon>rosids</taxon>
        <taxon>malvids</taxon>
        <taxon>Malvales</taxon>
        <taxon>Malvaceae</taxon>
        <taxon>Malvoideae</taxon>
        <taxon>Hibiscus</taxon>
    </lineage>
</organism>
<proteinExistence type="predicted"/>
<dbReference type="PANTHER" id="PTHR33526">
    <property type="entry name" value="OS07G0123800 PROTEIN"/>
    <property type="match status" value="1"/>
</dbReference>
<comment type="caution">
    <text evidence="1">The sequence shown here is derived from an EMBL/GenBank/DDBJ whole genome shotgun (WGS) entry which is preliminary data.</text>
</comment>
<dbReference type="EMBL" id="BSYR01000019">
    <property type="protein sequence ID" value="GMI83147.1"/>
    <property type="molecule type" value="Genomic_DNA"/>
</dbReference>
<name>A0A9W7LYZ0_HIBTR</name>
<dbReference type="PIRSF" id="PIRSF031279">
    <property type="entry name" value="UCP031279"/>
    <property type="match status" value="1"/>
</dbReference>
<dbReference type="Proteomes" id="UP001165190">
    <property type="component" value="Unassembled WGS sequence"/>
</dbReference>
<reference evidence="1" key="1">
    <citation type="submission" date="2023-05" db="EMBL/GenBank/DDBJ databases">
        <title>Genome and transcriptome analyses reveal genes involved in the formation of fine ridges on petal epidermal cells in Hibiscus trionum.</title>
        <authorList>
            <person name="Koshimizu S."/>
            <person name="Masuda S."/>
            <person name="Ishii T."/>
            <person name="Shirasu K."/>
            <person name="Hoshino A."/>
            <person name="Arita M."/>
        </authorList>
    </citation>
    <scope>NUCLEOTIDE SEQUENCE</scope>
    <source>
        <strain evidence="1">Hamamatsu line</strain>
    </source>
</reference>
<evidence type="ECO:0000313" key="1">
    <source>
        <dbReference type="EMBL" id="GMI83147.1"/>
    </source>
</evidence>
<sequence>MKSKGHIRKSSNKFFRFLKAPFKALRKARDGYIRILTSCASSIDHEYGPGHFPGQNPELPRCFSERSSATSNVKEEAVLREFIRAASVTGSSRGNGMDMFFPKQMRMKMRPRGLPKNMGRIDEDKPCEFEDNNVVIVERRNKYGIKSKLQEPIPVHIARG</sequence>
<dbReference type="OrthoDB" id="1679543at2759"/>